<evidence type="ECO:0000256" key="3">
    <source>
        <dbReference type="ARBA" id="ARBA00022574"/>
    </source>
</evidence>
<dbReference type="AlphaFoldDB" id="A0AAR2JDN4"/>
<dbReference type="InterPro" id="IPR020472">
    <property type="entry name" value="WD40_PAC1"/>
</dbReference>
<dbReference type="GO" id="GO:0070286">
    <property type="term" value="P:axonemal dynein complex assembly"/>
    <property type="evidence" value="ECO:0007669"/>
    <property type="project" value="UniProtKB-ARBA"/>
</dbReference>
<evidence type="ECO:0000256" key="8">
    <source>
        <dbReference type="ARBA" id="ARBA00023273"/>
    </source>
</evidence>
<feature type="repeat" description="WD" evidence="13">
    <location>
        <begin position="345"/>
        <end position="386"/>
    </location>
</feature>
<keyword evidence="7" id="KW-0206">Cytoskeleton</keyword>
<feature type="repeat" description="WD" evidence="13">
    <location>
        <begin position="132"/>
        <end position="174"/>
    </location>
</feature>
<name>A0AAR2JDN4_PYGNA</name>
<keyword evidence="4" id="KW-0677">Repeat</keyword>
<keyword evidence="3 13" id="KW-0853">WD repeat</keyword>
<evidence type="ECO:0000256" key="1">
    <source>
        <dbReference type="ARBA" id="ARBA00004611"/>
    </source>
</evidence>
<evidence type="ECO:0000256" key="4">
    <source>
        <dbReference type="ARBA" id="ARBA00022737"/>
    </source>
</evidence>
<keyword evidence="2" id="KW-0963">Cytoplasm</keyword>
<keyword evidence="15" id="KW-1185">Reference proteome</keyword>
<dbReference type="PROSITE" id="PS50082">
    <property type="entry name" value="WD_REPEATS_2"/>
    <property type="match status" value="7"/>
</dbReference>
<evidence type="ECO:0000256" key="2">
    <source>
        <dbReference type="ARBA" id="ARBA00022490"/>
    </source>
</evidence>
<reference evidence="14" key="2">
    <citation type="submission" date="2025-08" db="UniProtKB">
        <authorList>
            <consortium name="Ensembl"/>
        </authorList>
    </citation>
    <scope>IDENTIFICATION</scope>
</reference>
<dbReference type="CDD" id="cd00200">
    <property type="entry name" value="WD40"/>
    <property type="match status" value="1"/>
</dbReference>
<evidence type="ECO:0000256" key="11">
    <source>
        <dbReference type="ARBA" id="ARBA00061533"/>
    </source>
</evidence>
<evidence type="ECO:0000256" key="9">
    <source>
        <dbReference type="ARBA" id="ARBA00037841"/>
    </source>
</evidence>
<feature type="repeat" description="WD" evidence="13">
    <location>
        <begin position="303"/>
        <end position="344"/>
    </location>
</feature>
<keyword evidence="8" id="KW-0966">Cell projection</keyword>
<feature type="repeat" description="WD" evidence="13">
    <location>
        <begin position="387"/>
        <end position="419"/>
    </location>
</feature>
<evidence type="ECO:0000256" key="10">
    <source>
        <dbReference type="ARBA" id="ARBA00055601"/>
    </source>
</evidence>
<sequence>NVLKLLLERYFHIYYRIILDYEKGGQQRTKSIDLLDLTPECDVNEVLSEIRRVEPLITASRAEQVKILIQRLQDKLSKPDNRKFYLFKALQAHILPLTNVAFNKSGSSFITGSYDRTCKIWDTASGEELQTLEGHRNVVYAIAFNNPYGDKIATGSFDKTCRLWSTETGKCFHTFRGHTAEIVCLAFNPQSTLVATGSMDTTAKLWDVESGEEVYTLVVSISIFLPTVQSICFTLSVDYSPPFVPPLPSIFYSPTAVVHTLIGHRGEISSVNFNWDSSLIVTASMDKTCKVWDADGGQCLATLIGHDDEVLDVCFNYTGQLIATASADGTSRVFNAQTHECVCKLEGHEGEISKVCFNPQGTCVLTASADKTARVWSVSSGSCLQVLEGHTDEIFSCAFNYEGDTIITGSKDNTCRIWR</sequence>
<reference evidence="14" key="3">
    <citation type="submission" date="2025-09" db="UniProtKB">
        <authorList>
            <consortium name="Ensembl"/>
        </authorList>
    </citation>
    <scope>IDENTIFICATION</scope>
</reference>
<dbReference type="SUPFAM" id="SSF50978">
    <property type="entry name" value="WD40 repeat-like"/>
    <property type="match status" value="1"/>
</dbReference>
<dbReference type="Gene3D" id="2.130.10.10">
    <property type="entry name" value="YVTN repeat-like/Quinoprotein amine dehydrogenase"/>
    <property type="match status" value="4"/>
</dbReference>
<evidence type="ECO:0000256" key="7">
    <source>
        <dbReference type="ARBA" id="ARBA00023212"/>
    </source>
</evidence>
<protein>
    <recommendedName>
        <fullName evidence="12">Dynein assembly factor with WD repeat domains 1</fullName>
    </recommendedName>
</protein>
<comment type="function">
    <text evidence="10">Required for axonemal dynein assembly and ciliary motility in ciliated organs, including Kupffer's vesicle, during embryogenesis. Facilitates the onset of robust cilia motility during development.</text>
</comment>
<dbReference type="Proteomes" id="UP001501920">
    <property type="component" value="Chromosome 7"/>
</dbReference>
<evidence type="ECO:0000256" key="12">
    <source>
        <dbReference type="ARBA" id="ARBA00069109"/>
    </source>
</evidence>
<dbReference type="GO" id="GO:0007507">
    <property type="term" value="P:heart development"/>
    <property type="evidence" value="ECO:0007669"/>
    <property type="project" value="UniProtKB-ARBA"/>
</dbReference>
<evidence type="ECO:0000313" key="14">
    <source>
        <dbReference type="Ensembl" id="ENSPNAP00000050050.1"/>
    </source>
</evidence>
<dbReference type="SMART" id="SM00320">
    <property type="entry name" value="WD40"/>
    <property type="match status" value="7"/>
</dbReference>
<dbReference type="InterPro" id="IPR036322">
    <property type="entry name" value="WD40_repeat_dom_sf"/>
</dbReference>
<feature type="repeat" description="WD" evidence="13">
    <location>
        <begin position="175"/>
        <end position="216"/>
    </location>
</feature>
<reference evidence="14 15" key="1">
    <citation type="submission" date="2020-10" db="EMBL/GenBank/DDBJ databases">
        <title>Pygocentrus nattereri (red-bellied piranha) genome, fPygNat1, primary haplotype.</title>
        <authorList>
            <person name="Myers G."/>
            <person name="Meyer A."/>
            <person name="Karagic N."/>
            <person name="Pippel M."/>
            <person name="Winkler S."/>
            <person name="Tracey A."/>
            <person name="Wood J."/>
            <person name="Formenti G."/>
            <person name="Howe K."/>
            <person name="Fedrigo O."/>
            <person name="Jarvis E.D."/>
        </authorList>
    </citation>
    <scope>NUCLEOTIDE SEQUENCE [LARGE SCALE GENOMIC DNA]</scope>
</reference>
<keyword evidence="6" id="KW-0969">Cilium</keyword>
<feature type="repeat" description="WD" evidence="13">
    <location>
        <begin position="90"/>
        <end position="131"/>
    </location>
</feature>
<dbReference type="GO" id="GO:0007368">
    <property type="term" value="P:determination of left/right symmetry"/>
    <property type="evidence" value="ECO:0007669"/>
    <property type="project" value="UniProtKB-ARBA"/>
</dbReference>
<dbReference type="InterPro" id="IPR001680">
    <property type="entry name" value="WD40_rpt"/>
</dbReference>
<evidence type="ECO:0000313" key="15">
    <source>
        <dbReference type="Proteomes" id="UP001501920"/>
    </source>
</evidence>
<dbReference type="FunFam" id="2.130.10.10:FF:000227">
    <property type="entry name" value="Dynein assembly factor with WDR repeat domains 1"/>
    <property type="match status" value="1"/>
</dbReference>
<dbReference type="FunFam" id="2.130.10.10:FF:000250">
    <property type="entry name" value="Dynein assembly factor with WDR repeat domains 1"/>
    <property type="match status" value="1"/>
</dbReference>
<dbReference type="InterPro" id="IPR019775">
    <property type="entry name" value="WD40_repeat_CS"/>
</dbReference>
<evidence type="ECO:0000256" key="5">
    <source>
        <dbReference type="ARBA" id="ARBA00022846"/>
    </source>
</evidence>
<proteinExistence type="inferred from homology"/>
<dbReference type="Ensembl" id="ENSPNAT00000073816.1">
    <property type="protein sequence ID" value="ENSPNAP00000050050.1"/>
    <property type="gene ID" value="ENSPNAG00000014074.2"/>
</dbReference>
<dbReference type="PROSITE" id="PS00678">
    <property type="entry name" value="WD_REPEATS_1"/>
    <property type="match status" value="1"/>
</dbReference>
<dbReference type="PANTHER" id="PTHR22847:SF744">
    <property type="entry name" value="DYNEIN ASSEMBLY FACTOR WITH WD REPEATS 1"/>
    <property type="match status" value="1"/>
</dbReference>
<evidence type="ECO:0000256" key="6">
    <source>
        <dbReference type="ARBA" id="ARBA00023069"/>
    </source>
</evidence>
<dbReference type="GeneTree" id="ENSGT00940000167755"/>
<accession>A0AAR2JDN4</accession>
<gene>
    <name evidence="14" type="primary">SLC66A1</name>
</gene>
<dbReference type="Pfam" id="PF00400">
    <property type="entry name" value="WD40"/>
    <property type="match status" value="7"/>
</dbReference>
<organism evidence="14 15">
    <name type="scientific">Pygocentrus nattereri</name>
    <name type="common">Red-bellied piranha</name>
    <dbReference type="NCBI Taxonomy" id="42514"/>
    <lineage>
        <taxon>Eukaryota</taxon>
        <taxon>Metazoa</taxon>
        <taxon>Chordata</taxon>
        <taxon>Craniata</taxon>
        <taxon>Vertebrata</taxon>
        <taxon>Euteleostomi</taxon>
        <taxon>Actinopterygii</taxon>
        <taxon>Neopterygii</taxon>
        <taxon>Teleostei</taxon>
        <taxon>Ostariophysi</taxon>
        <taxon>Characiformes</taxon>
        <taxon>Characoidei</taxon>
        <taxon>Pygocentrus</taxon>
    </lineage>
</organism>
<dbReference type="PANTHER" id="PTHR22847">
    <property type="entry name" value="WD40 REPEAT PROTEIN"/>
    <property type="match status" value="1"/>
</dbReference>
<dbReference type="PRINTS" id="PR00320">
    <property type="entry name" value="GPROTEINBRPT"/>
</dbReference>
<dbReference type="InterPro" id="IPR015943">
    <property type="entry name" value="WD40/YVTN_repeat-like_dom_sf"/>
</dbReference>
<comment type="subcellular location">
    <subcellularLocation>
        <location evidence="1">Cytoplasm</location>
        <location evidence="1">Cytoskeleton</location>
        <location evidence="1">Flagellum axoneme</location>
    </subcellularLocation>
    <subcellularLocation>
        <location evidence="9">Cytoplasm</location>
        <location evidence="9">Cytoskeleton</location>
        <location evidence="9">Flagellum basal body</location>
    </subcellularLocation>
</comment>
<keyword evidence="5" id="KW-0282">Flagellum</keyword>
<evidence type="ECO:0000256" key="13">
    <source>
        <dbReference type="PROSITE-ProRule" id="PRU00221"/>
    </source>
</evidence>
<feature type="repeat" description="WD" evidence="13">
    <location>
        <begin position="261"/>
        <end position="302"/>
    </location>
</feature>
<comment type="similarity">
    <text evidence="11">Belongs to the WD repeat WDR69 family.</text>
</comment>
<dbReference type="PROSITE" id="PS50294">
    <property type="entry name" value="WD_REPEATS_REGION"/>
    <property type="match status" value="7"/>
</dbReference>